<dbReference type="PROSITE" id="PS51708">
    <property type="entry name" value="CHAD"/>
    <property type="match status" value="1"/>
</dbReference>
<gene>
    <name evidence="2" type="ORF">ACFQ1S_07345</name>
</gene>
<keyword evidence="3" id="KW-1185">Reference proteome</keyword>
<evidence type="ECO:0000313" key="3">
    <source>
        <dbReference type="Proteomes" id="UP001597045"/>
    </source>
</evidence>
<reference evidence="3" key="1">
    <citation type="journal article" date="2019" name="Int. J. Syst. Evol. Microbiol.">
        <title>The Global Catalogue of Microorganisms (GCM) 10K type strain sequencing project: providing services to taxonomists for standard genome sequencing and annotation.</title>
        <authorList>
            <consortium name="The Broad Institute Genomics Platform"/>
            <consortium name="The Broad Institute Genome Sequencing Center for Infectious Disease"/>
            <person name="Wu L."/>
            <person name="Ma J."/>
        </authorList>
    </citation>
    <scope>NUCLEOTIDE SEQUENCE [LARGE SCALE GENOMIC DNA]</scope>
    <source>
        <strain evidence="3">JCM 31486</strain>
    </source>
</reference>
<dbReference type="EMBL" id="JBHTIS010000292">
    <property type="protein sequence ID" value="MFD1045415.1"/>
    <property type="molecule type" value="Genomic_DNA"/>
</dbReference>
<dbReference type="InterPro" id="IPR038186">
    <property type="entry name" value="CHAD_dom_sf"/>
</dbReference>
<sequence length="361" mass="41041">MATITTDRTRWDLVGRKGNLLAEVTDDRVTSGERQWREIEVELGEGDRALLDSAEQALRQAGFRRSKAQSKLSRVLGTERDTVAEPSRKATAGETVLAYVRTQVDRIKHYDLLVRQDADDSVHQMRVAVRRLRSALRTYKRLVDSGDLATELKWLGQRLSTARDLEVQYERHRSAVGQLPAEAVPGPVQARLTRYFAPEQEKARQVVLRTLRGRRYLKLLDQLDKLLENPRLTKKAARPARKELRKHLNRAYKRTAQRVKAGEIHPARKAGKRLRYALEAAVPALGKRADKARKRVKAFTKVAGDYQDSVVALPTLRELGTQAHLAGENAFTFGLLYGTERTTAANLEPRTREAWRQVKWG</sequence>
<dbReference type="Proteomes" id="UP001597045">
    <property type="component" value="Unassembled WGS sequence"/>
</dbReference>
<evidence type="ECO:0000313" key="2">
    <source>
        <dbReference type="EMBL" id="MFD1045415.1"/>
    </source>
</evidence>
<dbReference type="SUPFAM" id="SSF55154">
    <property type="entry name" value="CYTH-like phosphatases"/>
    <property type="match status" value="1"/>
</dbReference>
<dbReference type="InterPro" id="IPR007899">
    <property type="entry name" value="CHAD_dom"/>
</dbReference>
<proteinExistence type="predicted"/>
<dbReference type="Gene3D" id="1.40.20.10">
    <property type="entry name" value="CHAD domain"/>
    <property type="match status" value="1"/>
</dbReference>
<name>A0ABW3M921_9PSEU</name>
<dbReference type="SMART" id="SM00880">
    <property type="entry name" value="CHAD"/>
    <property type="match status" value="1"/>
</dbReference>
<dbReference type="PANTHER" id="PTHR39339:SF1">
    <property type="entry name" value="CHAD DOMAIN-CONTAINING PROTEIN"/>
    <property type="match status" value="1"/>
</dbReference>
<comment type="caution">
    <text evidence="2">The sequence shown here is derived from an EMBL/GenBank/DDBJ whole genome shotgun (WGS) entry which is preliminary data.</text>
</comment>
<evidence type="ECO:0000259" key="1">
    <source>
        <dbReference type="PROSITE" id="PS51708"/>
    </source>
</evidence>
<dbReference type="InterPro" id="IPR033469">
    <property type="entry name" value="CYTH-like_dom_sf"/>
</dbReference>
<accession>A0ABW3M921</accession>
<protein>
    <submittedName>
        <fullName evidence="2">CHAD domain-containing protein</fullName>
    </submittedName>
</protein>
<dbReference type="PANTHER" id="PTHR39339">
    <property type="entry name" value="SLR1444 PROTEIN"/>
    <property type="match status" value="1"/>
</dbReference>
<organism evidence="2 3">
    <name type="scientific">Kibdelosporangium lantanae</name>
    <dbReference type="NCBI Taxonomy" id="1497396"/>
    <lineage>
        <taxon>Bacteria</taxon>
        <taxon>Bacillati</taxon>
        <taxon>Actinomycetota</taxon>
        <taxon>Actinomycetes</taxon>
        <taxon>Pseudonocardiales</taxon>
        <taxon>Pseudonocardiaceae</taxon>
        <taxon>Kibdelosporangium</taxon>
    </lineage>
</organism>
<feature type="domain" description="CHAD" evidence="1">
    <location>
        <begin position="89"/>
        <end position="360"/>
    </location>
</feature>
<dbReference type="Pfam" id="PF05235">
    <property type="entry name" value="CHAD"/>
    <property type="match status" value="1"/>
</dbReference>